<reference evidence="2 3" key="1">
    <citation type="submission" date="2023-03" db="EMBL/GenBank/DDBJ databases">
        <title>Genome sequence of Lichtheimia ornata CBS 291.66.</title>
        <authorList>
            <person name="Mohabir J.T."/>
            <person name="Shea T.P."/>
            <person name="Kurbessoian T."/>
            <person name="Berby B."/>
            <person name="Fontaine J."/>
            <person name="Livny J."/>
            <person name="Gnirke A."/>
            <person name="Stajich J.E."/>
            <person name="Cuomo C.A."/>
        </authorList>
    </citation>
    <scope>NUCLEOTIDE SEQUENCE [LARGE SCALE GENOMIC DNA]</scope>
    <source>
        <strain evidence="2">CBS 291.66</strain>
    </source>
</reference>
<sequence length="702" mass="80475">MIHSIWNDVCQQPTLTATRPQYTNRVSDSTTQLQQSIQNVLHVLDDRAIVLTLSADSATALRDAAAMREISPLSPLGYLREAAIHSEQGRQQAVIDICNEGLSVVDINDPGYSKLQQAKSDAMQRDNCRIDFISQLPLDVVTHILLPMLMHDADDGTSNPLKLCPYLDVSQTWFDRVLQAGGGAFRFNIYDEDSSNQVTRFAQHTKAACMNYYYQGNWQSEFLRDANLCSLRELKIEDLNQTTNVDQLVSSLKYVSNTLTHLTITRSRSIPSLPGQDEGFTVFAPPEPPLHVAGIMINCPNLETLDVGYRFDTDFKYVPPTKTWPKLTTLRLDHYDGITFNGQFLEILRRFPSLKTFSLNPCTETQYMTMIQRYCPSMRDLQLTTKLRRSPSRARNEQQHEDQWMNEGGGGLERISISEENNSYYVTWMDMCPMLKQHHNTLVHLHMNLSYGSIKDRELFNLEYPCLKTLILQGYSLPKAYFGWWIMRKAPFLEELSINADAIKSDPSILEFTPPPTLKKLEIDFFHVNHLDDRTVIGRFMHRFSQRKEGTTLKELKLCFDNRGDCTPDHFVASICHLNQLHHLTISYISRRTSWQIDDFLKVLVEGSPRLLSLDLDADITPSARTIKNLQNLPNLRHLGITMVETAEYDDSWDALGNLSQLHSIVIFSHSRVEGSFVRNLKRQRPGVKIVTTLRCSKTWYL</sequence>
<proteinExistence type="predicted"/>
<feature type="compositionally biased region" description="Basic and acidic residues" evidence="1">
    <location>
        <begin position="394"/>
        <end position="403"/>
    </location>
</feature>
<dbReference type="SUPFAM" id="SSF52047">
    <property type="entry name" value="RNI-like"/>
    <property type="match status" value="1"/>
</dbReference>
<evidence type="ECO:0008006" key="4">
    <source>
        <dbReference type="Google" id="ProtNLM"/>
    </source>
</evidence>
<organism evidence="2 3">
    <name type="scientific">Lichtheimia ornata</name>
    <dbReference type="NCBI Taxonomy" id="688661"/>
    <lineage>
        <taxon>Eukaryota</taxon>
        <taxon>Fungi</taxon>
        <taxon>Fungi incertae sedis</taxon>
        <taxon>Mucoromycota</taxon>
        <taxon>Mucoromycotina</taxon>
        <taxon>Mucoromycetes</taxon>
        <taxon>Mucorales</taxon>
        <taxon>Lichtheimiaceae</taxon>
        <taxon>Lichtheimia</taxon>
    </lineage>
</organism>
<dbReference type="EMBL" id="JARTCD010000106">
    <property type="protein sequence ID" value="KAJ8652393.1"/>
    <property type="molecule type" value="Genomic_DNA"/>
</dbReference>
<dbReference type="AlphaFoldDB" id="A0AAD7USK3"/>
<dbReference type="InterPro" id="IPR050232">
    <property type="entry name" value="FBL13/AtMIF1-like"/>
</dbReference>
<gene>
    <name evidence="2" type="ORF">O0I10_011973</name>
</gene>
<protein>
    <recommendedName>
        <fullName evidence="4">F-box domain-containing protein</fullName>
    </recommendedName>
</protein>
<evidence type="ECO:0000313" key="2">
    <source>
        <dbReference type="EMBL" id="KAJ8652393.1"/>
    </source>
</evidence>
<keyword evidence="3" id="KW-1185">Reference proteome</keyword>
<dbReference type="Proteomes" id="UP001234581">
    <property type="component" value="Unassembled WGS sequence"/>
</dbReference>
<dbReference type="PANTHER" id="PTHR31900:SF30">
    <property type="entry name" value="SUPERFAMILY PROTEIN, PUTATIVE-RELATED"/>
    <property type="match status" value="1"/>
</dbReference>
<comment type="caution">
    <text evidence="2">The sequence shown here is derived from an EMBL/GenBank/DDBJ whole genome shotgun (WGS) entry which is preliminary data.</text>
</comment>
<feature type="region of interest" description="Disordered" evidence="1">
    <location>
        <begin position="389"/>
        <end position="410"/>
    </location>
</feature>
<accession>A0AAD7USK3</accession>
<dbReference type="Gene3D" id="3.80.10.10">
    <property type="entry name" value="Ribonuclease Inhibitor"/>
    <property type="match status" value="1"/>
</dbReference>
<dbReference type="PANTHER" id="PTHR31900">
    <property type="entry name" value="F-BOX/RNI SUPERFAMILY PROTEIN-RELATED"/>
    <property type="match status" value="1"/>
</dbReference>
<evidence type="ECO:0000313" key="3">
    <source>
        <dbReference type="Proteomes" id="UP001234581"/>
    </source>
</evidence>
<dbReference type="InterPro" id="IPR032675">
    <property type="entry name" value="LRR_dom_sf"/>
</dbReference>
<dbReference type="GeneID" id="83219363"/>
<name>A0AAD7USK3_9FUNG</name>
<evidence type="ECO:0000256" key="1">
    <source>
        <dbReference type="SAM" id="MobiDB-lite"/>
    </source>
</evidence>
<dbReference type="RefSeq" id="XP_058337307.1">
    <property type="nucleotide sequence ID" value="XM_058491924.1"/>
</dbReference>